<dbReference type="EMBL" id="JAEVFJ010000002">
    <property type="protein sequence ID" value="KAH8106714.1"/>
    <property type="molecule type" value="Genomic_DNA"/>
</dbReference>
<sequence>MFAAQALAVLLLLIAFLLFLLVSLSVPIIKSIYLFKLVADVSSSLFNASAKGSARFGVWGYCLSAVDVSVVGIDHDTDAQCSRTHLGYTFDSTVAKALHVNGIEDTISRTLTAVLVLHPIVCGFTFLALLSILFFRVRGSTRGTAICAVLTTILAAILATIVFVIDIAGVYVARGKVNDETDGAIHMSPGNAVWMTLGATISLWLAFVAVWIGVLVGRRRPRSTDKY</sequence>
<dbReference type="Proteomes" id="UP000813824">
    <property type="component" value="Unassembled WGS sequence"/>
</dbReference>
<dbReference type="GO" id="GO:0035838">
    <property type="term" value="C:growing cell tip"/>
    <property type="evidence" value="ECO:0007669"/>
    <property type="project" value="TreeGrafter"/>
</dbReference>
<protein>
    <submittedName>
        <fullName evidence="6">Pali-domain-containing protein</fullName>
    </submittedName>
</protein>
<dbReference type="GO" id="GO:0032153">
    <property type="term" value="C:cell division site"/>
    <property type="evidence" value="ECO:0007669"/>
    <property type="project" value="TreeGrafter"/>
</dbReference>
<dbReference type="OrthoDB" id="2354757at2759"/>
<dbReference type="InterPro" id="IPR009571">
    <property type="entry name" value="SUR7/Rim9-like_fungi"/>
</dbReference>
<evidence type="ECO:0000313" key="7">
    <source>
        <dbReference type="Proteomes" id="UP000813824"/>
    </source>
</evidence>
<evidence type="ECO:0000256" key="2">
    <source>
        <dbReference type="ARBA" id="ARBA00022692"/>
    </source>
</evidence>
<comment type="subcellular location">
    <subcellularLocation>
        <location evidence="1">Membrane</location>
        <topology evidence="1">Multi-pass membrane protein</topology>
    </subcellularLocation>
</comment>
<accession>A0A8K0UY40</accession>
<feature type="transmembrane region" description="Helical" evidence="5">
    <location>
        <begin position="147"/>
        <end position="172"/>
    </location>
</feature>
<comment type="caution">
    <text evidence="6">The sequence shown here is derived from an EMBL/GenBank/DDBJ whole genome shotgun (WGS) entry which is preliminary data.</text>
</comment>
<keyword evidence="4 5" id="KW-0472">Membrane</keyword>
<gene>
    <name evidence="6" type="ORF">BXZ70DRAFT_243429</name>
</gene>
<name>A0A8K0UY40_9AGAR</name>
<keyword evidence="2 5" id="KW-0812">Transmembrane</keyword>
<evidence type="ECO:0000256" key="4">
    <source>
        <dbReference type="ARBA" id="ARBA00023136"/>
    </source>
</evidence>
<evidence type="ECO:0000256" key="3">
    <source>
        <dbReference type="ARBA" id="ARBA00022989"/>
    </source>
</evidence>
<evidence type="ECO:0000256" key="5">
    <source>
        <dbReference type="SAM" id="Phobius"/>
    </source>
</evidence>
<dbReference type="InterPro" id="IPR051380">
    <property type="entry name" value="pH-response_reg_palI/RIM9"/>
</dbReference>
<dbReference type="Pfam" id="PF06687">
    <property type="entry name" value="SUR7"/>
    <property type="match status" value="1"/>
</dbReference>
<dbReference type="PANTHER" id="PTHR28013:SF3">
    <property type="entry name" value="PROTEIN DCV1-RELATED"/>
    <property type="match status" value="1"/>
</dbReference>
<dbReference type="PANTHER" id="PTHR28013">
    <property type="entry name" value="PROTEIN DCV1-RELATED"/>
    <property type="match status" value="1"/>
</dbReference>
<dbReference type="AlphaFoldDB" id="A0A8K0UY40"/>
<dbReference type="GO" id="GO:0005886">
    <property type="term" value="C:plasma membrane"/>
    <property type="evidence" value="ECO:0007669"/>
    <property type="project" value="InterPro"/>
</dbReference>
<evidence type="ECO:0000256" key="1">
    <source>
        <dbReference type="ARBA" id="ARBA00004141"/>
    </source>
</evidence>
<keyword evidence="3 5" id="KW-1133">Transmembrane helix</keyword>
<reference evidence="6" key="1">
    <citation type="journal article" date="2021" name="New Phytol.">
        <title>Evolutionary innovations through gain and loss of genes in the ectomycorrhizal Boletales.</title>
        <authorList>
            <person name="Wu G."/>
            <person name="Miyauchi S."/>
            <person name="Morin E."/>
            <person name="Kuo A."/>
            <person name="Drula E."/>
            <person name="Varga T."/>
            <person name="Kohler A."/>
            <person name="Feng B."/>
            <person name="Cao Y."/>
            <person name="Lipzen A."/>
            <person name="Daum C."/>
            <person name="Hundley H."/>
            <person name="Pangilinan J."/>
            <person name="Johnson J."/>
            <person name="Barry K."/>
            <person name="LaButti K."/>
            <person name="Ng V."/>
            <person name="Ahrendt S."/>
            <person name="Min B."/>
            <person name="Choi I.G."/>
            <person name="Park H."/>
            <person name="Plett J.M."/>
            <person name="Magnuson J."/>
            <person name="Spatafora J.W."/>
            <person name="Nagy L.G."/>
            <person name="Henrissat B."/>
            <person name="Grigoriev I.V."/>
            <person name="Yang Z.L."/>
            <person name="Xu J."/>
            <person name="Martin F.M."/>
        </authorList>
    </citation>
    <scope>NUCLEOTIDE SEQUENCE</scope>
    <source>
        <strain evidence="6">KKN 215</strain>
    </source>
</reference>
<keyword evidence="7" id="KW-1185">Reference proteome</keyword>
<feature type="transmembrane region" description="Helical" evidence="5">
    <location>
        <begin position="115"/>
        <end position="135"/>
    </location>
</feature>
<organism evidence="6 7">
    <name type="scientific">Cristinia sonorae</name>
    <dbReference type="NCBI Taxonomy" id="1940300"/>
    <lineage>
        <taxon>Eukaryota</taxon>
        <taxon>Fungi</taxon>
        <taxon>Dikarya</taxon>
        <taxon>Basidiomycota</taxon>
        <taxon>Agaricomycotina</taxon>
        <taxon>Agaricomycetes</taxon>
        <taxon>Agaricomycetidae</taxon>
        <taxon>Agaricales</taxon>
        <taxon>Pleurotineae</taxon>
        <taxon>Stephanosporaceae</taxon>
        <taxon>Cristinia</taxon>
    </lineage>
</organism>
<feature type="transmembrane region" description="Helical" evidence="5">
    <location>
        <begin position="192"/>
        <end position="216"/>
    </location>
</feature>
<proteinExistence type="predicted"/>
<evidence type="ECO:0000313" key="6">
    <source>
        <dbReference type="EMBL" id="KAH8106714.1"/>
    </source>
</evidence>